<evidence type="ECO:0000256" key="18">
    <source>
        <dbReference type="PIRNR" id="PIRNR001563"/>
    </source>
</evidence>
<sequence>MNYDEAIKYIENTSRFGVKLGLERTERMLELLGNPHKSTKYIHIAGTNGKGSTTAMITRVLMEAGYKVGMYTSPYVEEFEERIQINNENIPKNRLSDIVEEISNIVPKIIDEGLGNPTYFEILTCMGLLYFYKENVDFAVIEVGLGGRLDSTNVITPIISIITSISFDHMHVLGNTLSDIAYEKGGIIKENIPVILYPQEYEAEKVIEDICSLRNCKLIKVNKDSVEYSYSSLRIDCKSDKNILQKFVVHTDLDKYEIELSLLGKHQLLNCATAVYAVEELINNGVTIDKEAMLNAFKNVKWPGRLEILNNNPLIVIDGAHNIDGIKKLRENVDSYFSYNNLILILGILADKQVKEMIETIVPLAKKVIAVTPHSDRAELAVDLMDEVKKINSKCEAIEDYELAFKKALDYYKSGDMILISGSLYMVGDMRKLIRHIQENDYSVKY</sequence>
<name>A0A151B6P6_9CLOT</name>
<dbReference type="Gene3D" id="3.90.190.20">
    <property type="entry name" value="Mur ligase, C-terminal domain"/>
    <property type="match status" value="1"/>
</dbReference>
<keyword evidence="12 18" id="KW-0067">ATP-binding</keyword>
<dbReference type="NCBIfam" id="TIGR01499">
    <property type="entry name" value="folC"/>
    <property type="match status" value="1"/>
</dbReference>
<comment type="subunit">
    <text evidence="5">Monomer.</text>
</comment>
<dbReference type="Pfam" id="PF08245">
    <property type="entry name" value="Mur_ligase_M"/>
    <property type="match status" value="1"/>
</dbReference>
<keyword evidence="13" id="KW-0460">Magnesium</keyword>
<dbReference type="EC" id="6.3.2.12" evidence="6"/>
<dbReference type="PROSITE" id="PS01012">
    <property type="entry name" value="FOLYLPOLYGLU_SYNT_2"/>
    <property type="match status" value="1"/>
</dbReference>
<dbReference type="PROSITE" id="PS01011">
    <property type="entry name" value="FOLYLPOLYGLU_SYNT_1"/>
    <property type="match status" value="1"/>
</dbReference>
<dbReference type="RefSeq" id="WP_066822120.1">
    <property type="nucleotide sequence ID" value="NZ_LTBA01000002.1"/>
</dbReference>
<evidence type="ECO:0000256" key="6">
    <source>
        <dbReference type="ARBA" id="ARBA00013023"/>
    </source>
</evidence>
<dbReference type="GO" id="GO:0008841">
    <property type="term" value="F:dihydrofolate synthase activity"/>
    <property type="evidence" value="ECO:0007669"/>
    <property type="project" value="UniProtKB-EC"/>
</dbReference>
<evidence type="ECO:0000259" key="20">
    <source>
        <dbReference type="Pfam" id="PF08245"/>
    </source>
</evidence>
<evidence type="ECO:0000256" key="7">
    <source>
        <dbReference type="ARBA" id="ARBA00013025"/>
    </source>
</evidence>
<dbReference type="EMBL" id="LTBA01000002">
    <property type="protein sequence ID" value="KYH35569.1"/>
    <property type="molecule type" value="Genomic_DNA"/>
</dbReference>
<dbReference type="InterPro" id="IPR018109">
    <property type="entry name" value="Folylpolyglutamate_synth_CS"/>
</dbReference>
<evidence type="ECO:0000256" key="10">
    <source>
        <dbReference type="ARBA" id="ARBA00022723"/>
    </source>
</evidence>
<comment type="cofactor">
    <cofactor evidence="1">
        <name>Mg(2+)</name>
        <dbReference type="ChEBI" id="CHEBI:18420"/>
    </cofactor>
</comment>
<evidence type="ECO:0000256" key="5">
    <source>
        <dbReference type="ARBA" id="ARBA00011245"/>
    </source>
</evidence>
<evidence type="ECO:0000256" key="11">
    <source>
        <dbReference type="ARBA" id="ARBA00022741"/>
    </source>
</evidence>
<evidence type="ECO:0000256" key="15">
    <source>
        <dbReference type="ARBA" id="ARBA00030592"/>
    </source>
</evidence>
<evidence type="ECO:0000256" key="13">
    <source>
        <dbReference type="ARBA" id="ARBA00022842"/>
    </source>
</evidence>
<organism evidence="21 22">
    <name type="scientific">Clostridium tepidiprofundi DSM 19306</name>
    <dbReference type="NCBI Taxonomy" id="1121338"/>
    <lineage>
        <taxon>Bacteria</taxon>
        <taxon>Bacillati</taxon>
        <taxon>Bacillota</taxon>
        <taxon>Clostridia</taxon>
        <taxon>Eubacteriales</taxon>
        <taxon>Clostridiaceae</taxon>
        <taxon>Clostridium</taxon>
    </lineage>
</organism>
<dbReference type="GO" id="GO:0046872">
    <property type="term" value="F:metal ion binding"/>
    <property type="evidence" value="ECO:0007669"/>
    <property type="project" value="UniProtKB-KW"/>
</dbReference>
<feature type="domain" description="Mur ligase C-terminal" evidence="19">
    <location>
        <begin position="304"/>
        <end position="423"/>
    </location>
</feature>
<dbReference type="SUPFAM" id="SSF53623">
    <property type="entry name" value="MurD-like peptide ligases, catalytic domain"/>
    <property type="match status" value="1"/>
</dbReference>
<dbReference type="InterPro" id="IPR036615">
    <property type="entry name" value="Mur_ligase_C_dom_sf"/>
</dbReference>
<dbReference type="GO" id="GO:0005737">
    <property type="term" value="C:cytoplasm"/>
    <property type="evidence" value="ECO:0007669"/>
    <property type="project" value="TreeGrafter"/>
</dbReference>
<dbReference type="EC" id="6.3.2.17" evidence="7"/>
<evidence type="ECO:0000256" key="8">
    <source>
        <dbReference type="ARBA" id="ARBA00019357"/>
    </source>
</evidence>
<dbReference type="PANTHER" id="PTHR11136">
    <property type="entry name" value="FOLYLPOLYGLUTAMATE SYNTHASE-RELATED"/>
    <property type="match status" value="1"/>
</dbReference>
<dbReference type="GO" id="GO:0005524">
    <property type="term" value="F:ATP binding"/>
    <property type="evidence" value="ECO:0007669"/>
    <property type="project" value="UniProtKB-KW"/>
</dbReference>
<comment type="catalytic activity">
    <reaction evidence="17">
        <text>7,8-dihydropteroate + L-glutamate + ATP = 7,8-dihydrofolate + ADP + phosphate + H(+)</text>
        <dbReference type="Rhea" id="RHEA:23584"/>
        <dbReference type="ChEBI" id="CHEBI:15378"/>
        <dbReference type="ChEBI" id="CHEBI:17839"/>
        <dbReference type="ChEBI" id="CHEBI:29985"/>
        <dbReference type="ChEBI" id="CHEBI:30616"/>
        <dbReference type="ChEBI" id="CHEBI:43474"/>
        <dbReference type="ChEBI" id="CHEBI:57451"/>
        <dbReference type="ChEBI" id="CHEBI:456216"/>
        <dbReference type="EC" id="6.3.2.12"/>
    </reaction>
</comment>
<keyword evidence="22" id="KW-1185">Reference proteome</keyword>
<dbReference type="InterPro" id="IPR004101">
    <property type="entry name" value="Mur_ligase_C"/>
</dbReference>
<accession>A0A151B6P6</accession>
<dbReference type="InterPro" id="IPR036565">
    <property type="entry name" value="Mur-like_cat_sf"/>
</dbReference>
<keyword evidence="11 18" id="KW-0547">Nucleotide-binding</keyword>
<keyword evidence="9 18" id="KW-0436">Ligase</keyword>
<evidence type="ECO:0000256" key="14">
    <source>
        <dbReference type="ARBA" id="ARBA00022909"/>
    </source>
</evidence>
<evidence type="ECO:0000256" key="9">
    <source>
        <dbReference type="ARBA" id="ARBA00022598"/>
    </source>
</evidence>
<gene>
    <name evidence="21" type="primary">fgs</name>
    <name evidence="21" type="ORF">CLTEP_05130</name>
</gene>
<comment type="catalytic activity">
    <reaction evidence="16">
        <text>(6S)-5,6,7,8-tetrahydrofolyl-(gamma-L-Glu)(n) + L-glutamate + ATP = (6S)-5,6,7,8-tetrahydrofolyl-(gamma-L-Glu)(n+1) + ADP + phosphate + H(+)</text>
        <dbReference type="Rhea" id="RHEA:10580"/>
        <dbReference type="Rhea" id="RHEA-COMP:14738"/>
        <dbReference type="Rhea" id="RHEA-COMP:14740"/>
        <dbReference type="ChEBI" id="CHEBI:15378"/>
        <dbReference type="ChEBI" id="CHEBI:29985"/>
        <dbReference type="ChEBI" id="CHEBI:30616"/>
        <dbReference type="ChEBI" id="CHEBI:43474"/>
        <dbReference type="ChEBI" id="CHEBI:141005"/>
        <dbReference type="ChEBI" id="CHEBI:456216"/>
        <dbReference type="EC" id="6.3.2.17"/>
    </reaction>
</comment>
<evidence type="ECO:0000256" key="16">
    <source>
        <dbReference type="ARBA" id="ARBA00047493"/>
    </source>
</evidence>
<evidence type="ECO:0000256" key="4">
    <source>
        <dbReference type="ARBA" id="ARBA00008276"/>
    </source>
</evidence>
<comment type="pathway">
    <text evidence="2">Cofactor biosynthesis; tetrahydrofolate biosynthesis; 7,8-dihydrofolate from 2-amino-4-hydroxy-6-hydroxymethyl-7,8-dihydropteridine diphosphate and 4-aminobenzoate: step 2/2.</text>
</comment>
<protein>
    <recommendedName>
        <fullName evidence="8">Dihydrofolate synthase/folylpolyglutamate synthase</fullName>
        <ecNumber evidence="6">6.3.2.12</ecNumber>
        <ecNumber evidence="7">6.3.2.17</ecNumber>
    </recommendedName>
    <alternativeName>
        <fullName evidence="15">Tetrahydrofolylpolyglutamate synthase</fullName>
    </alternativeName>
</protein>
<proteinExistence type="inferred from homology"/>
<dbReference type="AlphaFoldDB" id="A0A151B6P6"/>
<dbReference type="InterPro" id="IPR013221">
    <property type="entry name" value="Mur_ligase_cen"/>
</dbReference>
<dbReference type="SUPFAM" id="SSF53244">
    <property type="entry name" value="MurD-like peptide ligases, peptide-binding domain"/>
    <property type="match status" value="1"/>
</dbReference>
<dbReference type="PIRSF" id="PIRSF001563">
    <property type="entry name" value="Folylpolyglu_synth"/>
    <property type="match status" value="1"/>
</dbReference>
<evidence type="ECO:0000256" key="12">
    <source>
        <dbReference type="ARBA" id="ARBA00022840"/>
    </source>
</evidence>
<dbReference type="STRING" id="1121338.CLTEP_05130"/>
<dbReference type="Pfam" id="PF02875">
    <property type="entry name" value="Mur_ligase_C"/>
    <property type="match status" value="1"/>
</dbReference>
<comment type="similarity">
    <text evidence="4 18">Belongs to the folylpolyglutamate synthase family.</text>
</comment>
<dbReference type="FunFam" id="3.40.1190.10:FF:000004">
    <property type="entry name" value="Dihydrofolate synthase/folylpolyglutamate synthase"/>
    <property type="match status" value="1"/>
</dbReference>
<dbReference type="Gene3D" id="3.40.1190.10">
    <property type="entry name" value="Mur-like, catalytic domain"/>
    <property type="match status" value="1"/>
</dbReference>
<evidence type="ECO:0000256" key="1">
    <source>
        <dbReference type="ARBA" id="ARBA00001946"/>
    </source>
</evidence>
<keyword evidence="14" id="KW-0289">Folate biosynthesis</keyword>
<comment type="caution">
    <text evidence="21">The sequence shown here is derived from an EMBL/GenBank/DDBJ whole genome shotgun (WGS) entry which is preliminary data.</text>
</comment>
<keyword evidence="10" id="KW-0479">Metal-binding</keyword>
<evidence type="ECO:0000256" key="17">
    <source>
        <dbReference type="ARBA" id="ARBA00049161"/>
    </source>
</evidence>
<dbReference type="Proteomes" id="UP000075531">
    <property type="component" value="Unassembled WGS sequence"/>
</dbReference>
<evidence type="ECO:0000256" key="3">
    <source>
        <dbReference type="ARBA" id="ARBA00005150"/>
    </source>
</evidence>
<evidence type="ECO:0000256" key="2">
    <source>
        <dbReference type="ARBA" id="ARBA00004799"/>
    </source>
</evidence>
<dbReference type="OrthoDB" id="9809356at2"/>
<feature type="domain" description="Mur ligase central" evidence="20">
    <location>
        <begin position="44"/>
        <end position="277"/>
    </location>
</feature>
<evidence type="ECO:0000313" key="22">
    <source>
        <dbReference type="Proteomes" id="UP000075531"/>
    </source>
</evidence>
<dbReference type="PATRIC" id="fig|1121338.3.peg.516"/>
<dbReference type="InterPro" id="IPR001645">
    <property type="entry name" value="Folylpolyglutamate_synth"/>
</dbReference>
<comment type="pathway">
    <text evidence="3">Cofactor biosynthesis; tetrahydrofolylpolyglutamate biosynthesis.</text>
</comment>
<dbReference type="GO" id="GO:0046656">
    <property type="term" value="P:folic acid biosynthetic process"/>
    <property type="evidence" value="ECO:0007669"/>
    <property type="project" value="UniProtKB-KW"/>
</dbReference>
<dbReference type="GO" id="GO:0004326">
    <property type="term" value="F:tetrahydrofolylpolyglutamate synthase activity"/>
    <property type="evidence" value="ECO:0007669"/>
    <property type="project" value="UniProtKB-EC"/>
</dbReference>
<dbReference type="PANTHER" id="PTHR11136:SF0">
    <property type="entry name" value="DIHYDROFOLATE SYNTHETASE-RELATED"/>
    <property type="match status" value="1"/>
</dbReference>
<evidence type="ECO:0000259" key="19">
    <source>
        <dbReference type="Pfam" id="PF02875"/>
    </source>
</evidence>
<evidence type="ECO:0000313" key="21">
    <source>
        <dbReference type="EMBL" id="KYH35569.1"/>
    </source>
</evidence>
<reference evidence="21 22" key="1">
    <citation type="submission" date="2016-02" db="EMBL/GenBank/DDBJ databases">
        <title>Genome sequence of Clostridium tepidiprofundi DSM 19306.</title>
        <authorList>
            <person name="Poehlein A."/>
            <person name="Daniel R."/>
        </authorList>
    </citation>
    <scope>NUCLEOTIDE SEQUENCE [LARGE SCALE GENOMIC DNA]</scope>
    <source>
        <strain evidence="21 22">DSM 19306</strain>
    </source>
</reference>